<keyword evidence="2" id="KW-1185">Reference proteome</keyword>
<proteinExistence type="predicted"/>
<organism evidence="1 2">
    <name type="scientific">Candida boidinii</name>
    <name type="common">Yeast</name>
    <dbReference type="NCBI Taxonomy" id="5477"/>
    <lineage>
        <taxon>Eukaryota</taxon>
        <taxon>Fungi</taxon>
        <taxon>Dikarya</taxon>
        <taxon>Ascomycota</taxon>
        <taxon>Saccharomycotina</taxon>
        <taxon>Pichiomycetes</taxon>
        <taxon>Pichiales</taxon>
        <taxon>Pichiaceae</taxon>
        <taxon>Ogataea</taxon>
        <taxon>Ogataea/Candida clade</taxon>
    </lineage>
</organism>
<evidence type="ECO:0000313" key="1">
    <source>
        <dbReference type="EMBL" id="GME88540.1"/>
    </source>
</evidence>
<gene>
    <name evidence="1" type="ORF">Cboi01_000095800</name>
</gene>
<reference evidence="1" key="1">
    <citation type="submission" date="2023-04" db="EMBL/GenBank/DDBJ databases">
        <title>Candida boidinii NBRC 1967.</title>
        <authorList>
            <person name="Ichikawa N."/>
            <person name="Sato H."/>
            <person name="Tonouchi N."/>
        </authorList>
    </citation>
    <scope>NUCLEOTIDE SEQUENCE</scope>
    <source>
        <strain evidence="1">NBRC 1967</strain>
    </source>
</reference>
<sequence length="331" mass="37773">MKLRSLIFPLFFGGILNTAAIANEQSEIPLVSSNLQTSDAVPDHMNQVFGYDFNQFKSTIDVPPWLSQFTCIKQWPNLDPPYIPLDFIDFAKIPNIPPYGPTECPVSRDTCSFDCHGCVSHDDIYTCRKLSQTFDDGPSPMTNQLLDNLKFKSTFFNLGMNVVRFPDIYQRLIREGHLLGSHTWSHKFLPSLTNEQIIAQFEWSIWAMNATGNHLPKYYRPPYGAIDDRIRSIARMFGMQAVLWDHDLNDWKLENVPTVRTKEDVYNDARSYKAENKGGIILEHDSFQTTVDAAIEVSKILGNDQLTVAQCANSIDYIKIYPNPNPNQNPK</sequence>
<evidence type="ECO:0000313" key="2">
    <source>
        <dbReference type="Proteomes" id="UP001165101"/>
    </source>
</evidence>
<protein>
    <submittedName>
        <fullName evidence="1">Unnamed protein product</fullName>
    </submittedName>
</protein>
<comment type="caution">
    <text evidence="1">The sequence shown here is derived from an EMBL/GenBank/DDBJ whole genome shotgun (WGS) entry which is preliminary data.</text>
</comment>
<accession>A0ACB5TH20</accession>
<dbReference type="EMBL" id="BSXV01000308">
    <property type="protein sequence ID" value="GME88540.1"/>
    <property type="molecule type" value="Genomic_DNA"/>
</dbReference>
<dbReference type="Proteomes" id="UP001165101">
    <property type="component" value="Unassembled WGS sequence"/>
</dbReference>
<name>A0ACB5TH20_CANBO</name>